<organism evidence="1 2">
    <name type="scientific">Auriscalpium vulgare</name>
    <dbReference type="NCBI Taxonomy" id="40419"/>
    <lineage>
        <taxon>Eukaryota</taxon>
        <taxon>Fungi</taxon>
        <taxon>Dikarya</taxon>
        <taxon>Basidiomycota</taxon>
        <taxon>Agaricomycotina</taxon>
        <taxon>Agaricomycetes</taxon>
        <taxon>Russulales</taxon>
        <taxon>Auriscalpiaceae</taxon>
        <taxon>Auriscalpium</taxon>
    </lineage>
</organism>
<evidence type="ECO:0000313" key="1">
    <source>
        <dbReference type="EMBL" id="KAI0038048.1"/>
    </source>
</evidence>
<keyword evidence="2" id="KW-1185">Reference proteome</keyword>
<dbReference type="EMBL" id="MU276611">
    <property type="protein sequence ID" value="KAI0038048.1"/>
    <property type="molecule type" value="Genomic_DNA"/>
</dbReference>
<proteinExistence type="predicted"/>
<accession>A0ACB8R2M5</accession>
<evidence type="ECO:0000313" key="2">
    <source>
        <dbReference type="Proteomes" id="UP000814033"/>
    </source>
</evidence>
<reference evidence="1" key="1">
    <citation type="submission" date="2021-02" db="EMBL/GenBank/DDBJ databases">
        <authorList>
            <consortium name="DOE Joint Genome Institute"/>
            <person name="Ahrendt S."/>
            <person name="Looney B.P."/>
            <person name="Miyauchi S."/>
            <person name="Morin E."/>
            <person name="Drula E."/>
            <person name="Courty P.E."/>
            <person name="Chicoki N."/>
            <person name="Fauchery L."/>
            <person name="Kohler A."/>
            <person name="Kuo A."/>
            <person name="Labutti K."/>
            <person name="Pangilinan J."/>
            <person name="Lipzen A."/>
            <person name="Riley R."/>
            <person name="Andreopoulos W."/>
            <person name="He G."/>
            <person name="Johnson J."/>
            <person name="Barry K.W."/>
            <person name="Grigoriev I.V."/>
            <person name="Nagy L."/>
            <person name="Hibbett D."/>
            <person name="Henrissat B."/>
            <person name="Matheny P.B."/>
            <person name="Labbe J."/>
            <person name="Martin F."/>
        </authorList>
    </citation>
    <scope>NUCLEOTIDE SEQUENCE</scope>
    <source>
        <strain evidence="1">FP105234-sp</strain>
    </source>
</reference>
<protein>
    <submittedName>
        <fullName evidence="1">Uncharacterized protein</fullName>
    </submittedName>
</protein>
<comment type="caution">
    <text evidence="1">The sequence shown here is derived from an EMBL/GenBank/DDBJ whole genome shotgun (WGS) entry which is preliminary data.</text>
</comment>
<sequence length="106" mass="11880">SVFPAATFNFRSKIATAPHHDYYNVSHGWCAITALGKHDPNYSGHLILYDLKFVIEFPPGSTILVPLALITHRNTPVQPGKTCRSFTQYCAGGLMRWHAYGCRTEK</sequence>
<feature type="non-terminal residue" evidence="1">
    <location>
        <position position="106"/>
    </location>
</feature>
<dbReference type="Proteomes" id="UP000814033">
    <property type="component" value="Unassembled WGS sequence"/>
</dbReference>
<gene>
    <name evidence="1" type="ORF">FA95DRAFT_1474810</name>
</gene>
<feature type="non-terminal residue" evidence="1">
    <location>
        <position position="1"/>
    </location>
</feature>
<name>A0ACB8R2M5_9AGAM</name>
<reference evidence="1" key="2">
    <citation type="journal article" date="2022" name="New Phytol.">
        <title>Evolutionary transition to the ectomycorrhizal habit in the genomes of a hyperdiverse lineage of mushroom-forming fungi.</title>
        <authorList>
            <person name="Looney B."/>
            <person name="Miyauchi S."/>
            <person name="Morin E."/>
            <person name="Drula E."/>
            <person name="Courty P.E."/>
            <person name="Kohler A."/>
            <person name="Kuo A."/>
            <person name="LaButti K."/>
            <person name="Pangilinan J."/>
            <person name="Lipzen A."/>
            <person name="Riley R."/>
            <person name="Andreopoulos W."/>
            <person name="He G."/>
            <person name="Johnson J."/>
            <person name="Nolan M."/>
            <person name="Tritt A."/>
            <person name="Barry K.W."/>
            <person name="Grigoriev I.V."/>
            <person name="Nagy L.G."/>
            <person name="Hibbett D."/>
            <person name="Henrissat B."/>
            <person name="Matheny P.B."/>
            <person name="Labbe J."/>
            <person name="Martin F.M."/>
        </authorList>
    </citation>
    <scope>NUCLEOTIDE SEQUENCE</scope>
    <source>
        <strain evidence="1">FP105234-sp</strain>
    </source>
</reference>